<dbReference type="AlphaFoldDB" id="A0A502J3W8"/>
<dbReference type="OrthoDB" id="2472108at2"/>
<protein>
    <submittedName>
        <fullName evidence="1">Uncharacterized protein</fullName>
    </submittedName>
</protein>
<proteinExistence type="predicted"/>
<sequence length="61" mass="7287">MPHVHLSEEEYQVMMDRIYKIISRTEELDQVTHHLIFEVWRILHFGKVDSPSPIQALSRAE</sequence>
<dbReference type="Proteomes" id="UP000319432">
    <property type="component" value="Chromosome"/>
</dbReference>
<reference evidence="1 2" key="1">
    <citation type="submission" date="2018-11" db="EMBL/GenBank/DDBJ databases">
        <title>Phylogenetic determinants of toxin gene distribution in genomes of Brevibacillus laterosporus.</title>
        <authorList>
            <person name="Glare T.R."/>
            <person name="Durrant A."/>
            <person name="Berry C."/>
            <person name="Palma L."/>
            <person name="Ormskirk M."/>
            <person name="Cox M.O."/>
        </authorList>
    </citation>
    <scope>NUCLEOTIDE SEQUENCE [LARGE SCALE GENOMIC DNA]</scope>
    <source>
        <strain evidence="1 2">1821L</strain>
    </source>
</reference>
<name>A0A502J3W8_BRELA</name>
<accession>A0A502J3W8</accession>
<keyword evidence="2" id="KW-1185">Reference proteome</keyword>
<evidence type="ECO:0000313" key="1">
    <source>
        <dbReference type="EMBL" id="QDX93997.1"/>
    </source>
</evidence>
<evidence type="ECO:0000313" key="2">
    <source>
        <dbReference type="Proteomes" id="UP000319432"/>
    </source>
</evidence>
<gene>
    <name evidence="1" type="ORF">EEL30_17885</name>
</gene>
<organism evidence="1 2">
    <name type="scientific">Brevibacillus laterosporus</name>
    <name type="common">Bacillus laterosporus</name>
    <dbReference type="NCBI Taxonomy" id="1465"/>
    <lineage>
        <taxon>Bacteria</taxon>
        <taxon>Bacillati</taxon>
        <taxon>Bacillota</taxon>
        <taxon>Bacilli</taxon>
        <taxon>Bacillales</taxon>
        <taxon>Paenibacillaceae</taxon>
        <taxon>Brevibacillus</taxon>
    </lineage>
</organism>
<dbReference type="EMBL" id="CP033464">
    <property type="protein sequence ID" value="QDX93997.1"/>
    <property type="molecule type" value="Genomic_DNA"/>
</dbReference>